<dbReference type="AlphaFoldDB" id="E9S791"/>
<proteinExistence type="predicted"/>
<dbReference type="OrthoDB" id="1975003at2"/>
<comment type="caution">
    <text evidence="2">The sequence shown here is derived from an EMBL/GenBank/DDBJ whole genome shotgun (WGS) entry which is preliminary data.</text>
</comment>
<dbReference type="Proteomes" id="UP000004259">
    <property type="component" value="Unassembled WGS sequence"/>
</dbReference>
<name>E9S791_RUMAL</name>
<reference evidence="2 3" key="1">
    <citation type="submission" date="2011-02" db="EMBL/GenBank/DDBJ databases">
        <authorList>
            <person name="Nelson K.E."/>
            <person name="Sutton G."/>
            <person name="Torralba M."/>
            <person name="Durkin S."/>
            <person name="Harkins D."/>
            <person name="Montgomery R."/>
            <person name="Ziemer C."/>
            <person name="Klaassens E."/>
            <person name="Ocuiv P."/>
            <person name="Morrison M."/>
        </authorList>
    </citation>
    <scope>NUCLEOTIDE SEQUENCE [LARGE SCALE GENOMIC DNA]</scope>
    <source>
        <strain evidence="2 3">8</strain>
    </source>
</reference>
<accession>E9S791</accession>
<protein>
    <submittedName>
        <fullName evidence="2">Tat pathway signal sequence domain protein</fullName>
    </submittedName>
</protein>
<sequence>MSGKDVNDLIRKGEQAEMPISEALAKAAEDHAQQLETVREEKNKRRRALIKFGSMSVLAAVILVFATASWFTMNKSVESGGMGMKIGGQTFEITMLEHSKDGIFKDPYHILVHEDNAIYWEMTADNNMINYNEPVYNDDSEITDHGDRGIRPGTDGVISFYVTPKVDSVDLEFNFEMIGYQKYVDDNGTENDKTDDKIVMNTLEKVENGNGMTARNLLNGHILLFENRDKTLKDGKTVITYSDPILSDGDMHRVFNRTISGKDTATQVDIFWVWPSTLSTLVDASDFPDVITLPFTSGTSYDKIIGNIHEYPHYYLKGASASDEIDAVNDIAAHYDLYGDMYDQGDNEIGMRVNYVLLKLSVKESSSDEDDNGGN</sequence>
<dbReference type="STRING" id="246199.CUS_4428"/>
<dbReference type="EMBL" id="ADKM02000007">
    <property type="protein sequence ID" value="EGC04851.1"/>
    <property type="molecule type" value="Genomic_DNA"/>
</dbReference>
<organism evidence="2 3">
    <name type="scientific">Ruminococcus albus 8</name>
    <dbReference type="NCBI Taxonomy" id="246199"/>
    <lineage>
        <taxon>Bacteria</taxon>
        <taxon>Bacillati</taxon>
        <taxon>Bacillota</taxon>
        <taxon>Clostridia</taxon>
        <taxon>Eubacteriales</taxon>
        <taxon>Oscillospiraceae</taxon>
        <taxon>Ruminococcus</taxon>
    </lineage>
</organism>
<dbReference type="RefSeq" id="WP_002846757.1">
    <property type="nucleotide sequence ID" value="NZ_ADKM02000007.1"/>
</dbReference>
<evidence type="ECO:0000256" key="1">
    <source>
        <dbReference type="SAM" id="Phobius"/>
    </source>
</evidence>
<keyword evidence="1" id="KW-0472">Membrane</keyword>
<keyword evidence="1" id="KW-0812">Transmembrane</keyword>
<feature type="transmembrane region" description="Helical" evidence="1">
    <location>
        <begin position="49"/>
        <end position="71"/>
    </location>
</feature>
<evidence type="ECO:0000313" key="2">
    <source>
        <dbReference type="EMBL" id="EGC04851.1"/>
    </source>
</evidence>
<keyword evidence="3" id="KW-1185">Reference proteome</keyword>
<keyword evidence="1" id="KW-1133">Transmembrane helix</keyword>
<gene>
    <name evidence="2" type="ORF">CUS_4428</name>
</gene>
<evidence type="ECO:0000313" key="3">
    <source>
        <dbReference type="Proteomes" id="UP000004259"/>
    </source>
</evidence>